<dbReference type="InterPro" id="IPR024524">
    <property type="entry name" value="DUF3800"/>
</dbReference>
<organism evidence="1 2">
    <name type="scientific">Lactobacillus pasteurii DSM 23907 = CRBIP 24.76</name>
    <dbReference type="NCBI Taxonomy" id="1423790"/>
    <lineage>
        <taxon>Bacteria</taxon>
        <taxon>Bacillati</taxon>
        <taxon>Bacillota</taxon>
        <taxon>Bacilli</taxon>
        <taxon>Lactobacillales</taxon>
        <taxon>Lactobacillaceae</taxon>
        <taxon>Lactobacillus</taxon>
    </lineage>
</organism>
<dbReference type="eggNOG" id="ENOG5032ZGR">
    <property type="taxonomic scope" value="Bacteria"/>
</dbReference>
<dbReference type="EMBL" id="CAKD01000010">
    <property type="protein sequence ID" value="CCI84695.1"/>
    <property type="molecule type" value="Genomic_DNA"/>
</dbReference>
<protein>
    <recommendedName>
        <fullName evidence="3">DUF3800 domain-containing protein</fullName>
    </recommendedName>
</protein>
<dbReference type="Pfam" id="PF12686">
    <property type="entry name" value="DUF3800"/>
    <property type="match status" value="1"/>
</dbReference>
<evidence type="ECO:0000313" key="1">
    <source>
        <dbReference type="EMBL" id="CCI84695.1"/>
    </source>
</evidence>
<dbReference type="RefSeq" id="WP_009559249.1">
    <property type="nucleotide sequence ID" value="NZ_AYZN01000006.1"/>
</dbReference>
<dbReference type="OrthoDB" id="3199559at2"/>
<name>I7JXJ6_9LACO</name>
<accession>I7JXJ6</accession>
<comment type="caution">
    <text evidence="1">The sequence shown here is derived from an EMBL/GenBank/DDBJ whole genome shotgun (WGS) entry which is preliminary data.</text>
</comment>
<evidence type="ECO:0000313" key="2">
    <source>
        <dbReference type="Proteomes" id="UP000009311"/>
    </source>
</evidence>
<reference evidence="1 2" key="1">
    <citation type="submission" date="2012-06" db="EMBL/GenBank/DDBJ databases">
        <title>Draft Genome Sequence of Lactobacillus pasteurii CRBIP 24.76T.</title>
        <authorList>
            <person name="Cousin S."/>
            <person name="Bouchier C."/>
            <person name="Loux V."/>
            <person name="Ma L."/>
            <person name="Creno S."/>
            <person name="Bizet C."/>
            <person name="Clermont D."/>
        </authorList>
    </citation>
    <scope>NUCLEOTIDE SEQUENCE [LARGE SCALE GENOMIC DNA]</scope>
    <source>
        <strain evidence="2">CRBIP 24.76T</strain>
    </source>
</reference>
<dbReference type="AlphaFoldDB" id="I7JXJ6"/>
<keyword evidence="2" id="KW-1185">Reference proteome</keyword>
<dbReference type="Proteomes" id="UP000009311">
    <property type="component" value="Unassembled WGS sequence"/>
</dbReference>
<sequence length="231" mass="27217">MEIFIYSDESGVFDNVHNEVFVFGGVFFLSREEKDIATRKYRHVESIIRKKEDRNDTEELKAAKLSPTTRNKIYRSLNNLEKFGVIIHQQRILGQIFKSKKSKRRYLDYAYKIALKRKFEQLILNKTINPNKVTAIYIFADERSVAKDERNELKETLEEEFKDGRFNETYSKFFAPMFPNLRSIEVSYCNSAKVTLVRTADVVANRLYRSVAENDTKTLSQRENFCITHLP</sequence>
<evidence type="ECO:0008006" key="3">
    <source>
        <dbReference type="Google" id="ProtNLM"/>
    </source>
</evidence>
<proteinExistence type="predicted"/>
<gene>
    <name evidence="1" type="ORF">BN53_01020</name>
</gene>